<keyword evidence="1" id="KW-0472">Membrane</keyword>
<feature type="transmembrane region" description="Helical" evidence="1">
    <location>
        <begin position="169"/>
        <end position="192"/>
    </location>
</feature>
<evidence type="ECO:0000313" key="2">
    <source>
        <dbReference type="EMBL" id="ODM86905.1"/>
    </source>
</evidence>
<sequence>MALNYIELLKLGTLVSLIICSAAVFYAYFNAVYFNPTEAQQLFLGGKSWEEKCNSAPRKVDPTTGDPLPCPPGLLILGCGIALGVLLCASLIMFIVCLLADLKSPTFKLIDASGHIIAGILAFGLGSSFIYYVVTSYNYHMCSTECKSIFCQTWEACDYQRTAIYQTNYFITGAVFAVLSGYFYLATGYAIMDSRGKL</sequence>
<gene>
    <name evidence="2" type="ORF">Ocin01_19778</name>
</gene>
<evidence type="ECO:0000256" key="1">
    <source>
        <dbReference type="SAM" id="Phobius"/>
    </source>
</evidence>
<name>A0A1D2M1R5_ORCCI</name>
<keyword evidence="1" id="KW-1133">Transmembrane helix</keyword>
<evidence type="ECO:0000313" key="3">
    <source>
        <dbReference type="Proteomes" id="UP000094527"/>
    </source>
</evidence>
<comment type="caution">
    <text evidence="2">The sequence shown here is derived from an EMBL/GenBank/DDBJ whole genome shotgun (WGS) entry which is preliminary data.</text>
</comment>
<keyword evidence="3" id="KW-1185">Reference proteome</keyword>
<proteinExistence type="predicted"/>
<protein>
    <recommendedName>
        <fullName evidence="4">MARVEL domain-containing protein</fullName>
    </recommendedName>
</protein>
<feature type="transmembrane region" description="Helical" evidence="1">
    <location>
        <begin position="12"/>
        <end position="29"/>
    </location>
</feature>
<feature type="transmembrane region" description="Helical" evidence="1">
    <location>
        <begin position="74"/>
        <end position="100"/>
    </location>
</feature>
<accession>A0A1D2M1R5</accession>
<reference evidence="2 3" key="1">
    <citation type="journal article" date="2016" name="Genome Biol. Evol.">
        <title>Gene Family Evolution Reflects Adaptation to Soil Environmental Stressors in the Genome of the Collembolan Orchesella cincta.</title>
        <authorList>
            <person name="Faddeeva-Vakhrusheva A."/>
            <person name="Derks M.F."/>
            <person name="Anvar S.Y."/>
            <person name="Agamennone V."/>
            <person name="Suring W."/>
            <person name="Smit S."/>
            <person name="van Straalen N.M."/>
            <person name="Roelofs D."/>
        </authorList>
    </citation>
    <scope>NUCLEOTIDE SEQUENCE [LARGE SCALE GENOMIC DNA]</scope>
    <source>
        <tissue evidence="2">Mixed pool</tissue>
    </source>
</reference>
<organism evidence="2 3">
    <name type="scientific">Orchesella cincta</name>
    <name type="common">Springtail</name>
    <name type="synonym">Podura cincta</name>
    <dbReference type="NCBI Taxonomy" id="48709"/>
    <lineage>
        <taxon>Eukaryota</taxon>
        <taxon>Metazoa</taxon>
        <taxon>Ecdysozoa</taxon>
        <taxon>Arthropoda</taxon>
        <taxon>Hexapoda</taxon>
        <taxon>Collembola</taxon>
        <taxon>Entomobryomorpha</taxon>
        <taxon>Entomobryoidea</taxon>
        <taxon>Orchesellidae</taxon>
        <taxon>Orchesellinae</taxon>
        <taxon>Orchesella</taxon>
    </lineage>
</organism>
<feature type="transmembrane region" description="Helical" evidence="1">
    <location>
        <begin position="112"/>
        <end position="134"/>
    </location>
</feature>
<dbReference type="Proteomes" id="UP000094527">
    <property type="component" value="Unassembled WGS sequence"/>
</dbReference>
<dbReference type="EMBL" id="LJIJ01006822">
    <property type="protein sequence ID" value="ODM86905.1"/>
    <property type="molecule type" value="Genomic_DNA"/>
</dbReference>
<evidence type="ECO:0008006" key="4">
    <source>
        <dbReference type="Google" id="ProtNLM"/>
    </source>
</evidence>
<keyword evidence="1" id="KW-0812">Transmembrane</keyword>
<dbReference type="AlphaFoldDB" id="A0A1D2M1R5"/>